<evidence type="ECO:0000256" key="4">
    <source>
        <dbReference type="ARBA" id="ARBA00023136"/>
    </source>
</evidence>
<evidence type="ECO:0000256" key="5">
    <source>
        <dbReference type="ARBA" id="ARBA00023239"/>
    </source>
</evidence>
<name>S1P4Q7_9ENTE</name>
<feature type="compositionally biased region" description="Basic and acidic residues" evidence="8">
    <location>
        <begin position="1"/>
        <end position="15"/>
    </location>
</feature>
<dbReference type="OrthoDB" id="9814591at2"/>
<dbReference type="Gene3D" id="3.30.160.60">
    <property type="entry name" value="Classic Zinc Finger"/>
    <property type="match status" value="1"/>
</dbReference>
<evidence type="ECO:0000256" key="3">
    <source>
        <dbReference type="ARBA" id="ARBA00022989"/>
    </source>
</evidence>
<feature type="site" description="Important for catalytic activity" evidence="7">
    <location>
        <position position="358"/>
    </location>
</feature>
<comment type="similarity">
    <text evidence="7">Belongs to the transglycosylase MltG family.</text>
</comment>
<comment type="subcellular location">
    <subcellularLocation>
        <location evidence="7">Cell membrane</location>
        <topology evidence="7">Single-pass membrane protein</topology>
    </subcellularLocation>
</comment>
<evidence type="ECO:0000256" key="2">
    <source>
        <dbReference type="ARBA" id="ARBA00022692"/>
    </source>
</evidence>
<evidence type="ECO:0000256" key="8">
    <source>
        <dbReference type="SAM" id="MobiDB-lite"/>
    </source>
</evidence>
<dbReference type="GO" id="GO:0005886">
    <property type="term" value="C:plasma membrane"/>
    <property type="evidence" value="ECO:0007669"/>
    <property type="project" value="UniProtKB-SubCell"/>
</dbReference>
<keyword evidence="6 7" id="KW-0961">Cell wall biogenesis/degradation</keyword>
<keyword evidence="2 7" id="KW-0812">Transmembrane</keyword>
<dbReference type="STRING" id="44009.RV01_GL002250"/>
<dbReference type="Proteomes" id="UP000014127">
    <property type="component" value="Unassembled WGS sequence"/>
</dbReference>
<proteinExistence type="inferred from homology"/>
<feature type="compositionally biased region" description="Low complexity" evidence="8">
    <location>
        <begin position="34"/>
        <end position="46"/>
    </location>
</feature>
<dbReference type="GO" id="GO:0071555">
    <property type="term" value="P:cell wall organization"/>
    <property type="evidence" value="ECO:0007669"/>
    <property type="project" value="UniProtKB-KW"/>
</dbReference>
<dbReference type="eggNOG" id="COG1559">
    <property type="taxonomic scope" value="Bacteria"/>
</dbReference>
<dbReference type="GO" id="GO:0009252">
    <property type="term" value="P:peptidoglycan biosynthetic process"/>
    <property type="evidence" value="ECO:0007669"/>
    <property type="project" value="UniProtKB-UniRule"/>
</dbReference>
<keyword evidence="3 7" id="KW-1133">Transmembrane helix</keyword>
<evidence type="ECO:0000256" key="6">
    <source>
        <dbReference type="ARBA" id="ARBA00023316"/>
    </source>
</evidence>
<dbReference type="PANTHER" id="PTHR30518:SF2">
    <property type="entry name" value="ENDOLYTIC MUREIN TRANSGLYCOSYLASE"/>
    <property type="match status" value="1"/>
</dbReference>
<comment type="catalytic activity">
    <reaction evidence="7">
        <text>a peptidoglycan chain = a peptidoglycan chain with N-acetyl-1,6-anhydromuramyl-[peptide] at the reducing end + a peptidoglycan chain with N-acetylglucosamine at the non-reducing end.</text>
        <dbReference type="EC" id="4.2.2.29"/>
    </reaction>
</comment>
<keyword evidence="4 7" id="KW-0472">Membrane</keyword>
<dbReference type="CDD" id="cd08010">
    <property type="entry name" value="MltG_like"/>
    <property type="match status" value="1"/>
</dbReference>
<evidence type="ECO:0000313" key="9">
    <source>
        <dbReference type="EMBL" id="EOT41045.1"/>
    </source>
</evidence>
<dbReference type="PANTHER" id="PTHR30518">
    <property type="entry name" value="ENDOLYTIC MUREIN TRANSGLYCOSYLASE"/>
    <property type="match status" value="1"/>
</dbReference>
<dbReference type="InterPro" id="IPR003770">
    <property type="entry name" value="MLTG-like"/>
</dbReference>
<dbReference type="Gene3D" id="3.30.1490.480">
    <property type="entry name" value="Endolytic murein transglycosylase"/>
    <property type="match status" value="1"/>
</dbReference>
<dbReference type="GO" id="GO:0008932">
    <property type="term" value="F:lytic endotransglycosylase activity"/>
    <property type="evidence" value="ECO:0007669"/>
    <property type="project" value="UniProtKB-UniRule"/>
</dbReference>
<organism evidence="9 10">
    <name type="scientific">Enterococcus dispar ATCC 51266</name>
    <dbReference type="NCBI Taxonomy" id="1139219"/>
    <lineage>
        <taxon>Bacteria</taxon>
        <taxon>Bacillati</taxon>
        <taxon>Bacillota</taxon>
        <taxon>Bacilli</taxon>
        <taxon>Lactobacillales</taxon>
        <taxon>Enterococcaceae</taxon>
        <taxon>Enterococcus</taxon>
    </lineage>
</organism>
<feature type="transmembrane region" description="Helical" evidence="7">
    <location>
        <begin position="122"/>
        <end position="146"/>
    </location>
</feature>
<dbReference type="HAMAP" id="MF_02065">
    <property type="entry name" value="MltG"/>
    <property type="match status" value="1"/>
</dbReference>
<dbReference type="AlphaFoldDB" id="S1P4Q7"/>
<evidence type="ECO:0000256" key="7">
    <source>
        <dbReference type="HAMAP-Rule" id="MF_02065"/>
    </source>
</evidence>
<sequence length="473" mass="53084">MSKQHPEEESFKDKILNSLNNSDEGTSKEKRSSNRQGQQNKNSQSKNQRERLNVSQESVGSRRSSGAKDSFQNTKKESTEKKKAPVKKKPKNEKMSNATKPTLSVSADEMQRRKMRQKEDRIVSKIVTVVVLALLVIGGILGFSVYRYVSSSLQPLDPDNKKTVAVEIPSGSSNKQIGEILQEDKVIKSGMVFNYYTKFNNLTGFQAGSYHFSPSMSLDDISKNLQGGGAGTAGADAKLTIPEGVDIDKIGDIIAKDTKIKKSDFLDLMKNEDFFKKMQEKYPDLLTSAAKAKGVRYRLEGYLFPATYDYYKTSSLEDIVTQMIDKTNTVMSAYYDTIKQKNMDVQEVITLASLVEKEGVTETDRKKIAQVFFNRIAAGMPLQSDISILYALGEHKEKVYNKDLQVDSPYNLYTNTGYGPGPFDSPSEQSIKAVLDPTANNYYYFVADIKTGKVYYAETYEEHLALVEKYVNN</sequence>
<keyword evidence="10" id="KW-1185">Reference proteome</keyword>
<accession>S1P4Q7</accession>
<keyword evidence="1 7" id="KW-1003">Cell membrane</keyword>
<feature type="region of interest" description="Disordered" evidence="8">
    <location>
        <begin position="1"/>
        <end position="103"/>
    </location>
</feature>
<comment type="function">
    <text evidence="7">Functions as a peptidoglycan terminase that cleaves nascent peptidoglycan strands endolytically to terminate their elongation.</text>
</comment>
<dbReference type="NCBIfam" id="TIGR00247">
    <property type="entry name" value="endolytic transglycosylase MltG"/>
    <property type="match status" value="1"/>
</dbReference>
<comment type="caution">
    <text evidence="9">The sequence shown here is derived from an EMBL/GenBank/DDBJ whole genome shotgun (WGS) entry which is preliminary data.</text>
</comment>
<reference evidence="9 10" key="1">
    <citation type="submission" date="2013-03" db="EMBL/GenBank/DDBJ databases">
        <title>The Genome Sequence of Enterococcus dispar ATCC_51266 (Illumina only assembly).</title>
        <authorList>
            <consortium name="The Broad Institute Genomics Platform"/>
            <consortium name="The Broad Institute Genome Sequencing Center for Infectious Disease"/>
            <person name="Earl A."/>
            <person name="Russ C."/>
            <person name="Gilmore M."/>
            <person name="Surin D."/>
            <person name="Walker B."/>
            <person name="Young S."/>
            <person name="Zeng Q."/>
            <person name="Gargeya S."/>
            <person name="Fitzgerald M."/>
            <person name="Haas B."/>
            <person name="Abouelleil A."/>
            <person name="Allen A.W."/>
            <person name="Alvarado L."/>
            <person name="Arachchi H.M."/>
            <person name="Berlin A.M."/>
            <person name="Chapman S.B."/>
            <person name="Gainer-Dewar J."/>
            <person name="Goldberg J."/>
            <person name="Griggs A."/>
            <person name="Gujja S."/>
            <person name="Hansen M."/>
            <person name="Howarth C."/>
            <person name="Imamovic A."/>
            <person name="Ireland A."/>
            <person name="Larimer J."/>
            <person name="McCowan C."/>
            <person name="Murphy C."/>
            <person name="Pearson M."/>
            <person name="Poon T.W."/>
            <person name="Priest M."/>
            <person name="Roberts A."/>
            <person name="Saif S."/>
            <person name="Shea T."/>
            <person name="Sisk P."/>
            <person name="Sykes S."/>
            <person name="Wortman J."/>
            <person name="Nusbaum C."/>
            <person name="Birren B."/>
        </authorList>
    </citation>
    <scope>NUCLEOTIDE SEQUENCE [LARGE SCALE GENOMIC DNA]</scope>
    <source>
        <strain evidence="9 10">ATCC 51266</strain>
    </source>
</reference>
<feature type="compositionally biased region" description="Basic and acidic residues" evidence="8">
    <location>
        <begin position="74"/>
        <end position="83"/>
    </location>
</feature>
<dbReference type="EC" id="4.2.2.29" evidence="7"/>
<dbReference type="EMBL" id="AHYR01000005">
    <property type="protein sequence ID" value="EOT41045.1"/>
    <property type="molecule type" value="Genomic_DNA"/>
</dbReference>
<dbReference type="RefSeq" id="WP_016172391.1">
    <property type="nucleotide sequence ID" value="NZ_ASWK01000001.1"/>
</dbReference>
<evidence type="ECO:0000313" key="10">
    <source>
        <dbReference type="Proteomes" id="UP000014127"/>
    </source>
</evidence>
<feature type="compositionally biased region" description="Polar residues" evidence="8">
    <location>
        <begin position="53"/>
        <end position="64"/>
    </location>
</feature>
<dbReference type="Pfam" id="PF02618">
    <property type="entry name" value="YceG"/>
    <property type="match status" value="1"/>
</dbReference>
<gene>
    <name evidence="7" type="primary">mltG</name>
    <name evidence="9" type="ORF">OMK_01213</name>
</gene>
<keyword evidence="5 7" id="KW-0456">Lyase</keyword>
<evidence type="ECO:0000256" key="1">
    <source>
        <dbReference type="ARBA" id="ARBA00022475"/>
    </source>
</evidence>
<protein>
    <recommendedName>
        <fullName evidence="7">Endolytic murein transglycosylase</fullName>
        <ecNumber evidence="7">4.2.2.29</ecNumber>
    </recommendedName>
    <alternativeName>
        <fullName evidence="7">Peptidoglycan lytic transglycosylase</fullName>
    </alternativeName>
    <alternativeName>
        <fullName evidence="7">Peptidoglycan polymerization terminase</fullName>
    </alternativeName>
</protein>
<dbReference type="HOGENOM" id="CLU_025574_1_1_9"/>
<dbReference type="PATRIC" id="fig|1139219.3.peg.1173"/>